<dbReference type="PANTHER" id="PTHR21174:SF0">
    <property type="entry name" value="HD PHOSPHOHYDROLASE FAMILY PROTEIN-RELATED"/>
    <property type="match status" value="1"/>
</dbReference>
<proteinExistence type="predicted"/>
<dbReference type="PANTHER" id="PTHR21174">
    <property type="match status" value="1"/>
</dbReference>
<accession>A0A1W6MLD7</accession>
<dbReference type="RefSeq" id="WP_085767191.1">
    <property type="nucleotide sequence ID" value="NZ_CP019344.1"/>
</dbReference>
<dbReference type="PIRSF" id="PIRSF035170">
    <property type="entry name" value="HD_phosphohydro"/>
    <property type="match status" value="1"/>
</dbReference>
<dbReference type="InterPro" id="IPR009218">
    <property type="entry name" value="HD_phosphohydro"/>
</dbReference>
<dbReference type="Proteomes" id="UP000193431">
    <property type="component" value="Chromosome"/>
</dbReference>
<evidence type="ECO:0008006" key="3">
    <source>
        <dbReference type="Google" id="ProtNLM"/>
    </source>
</evidence>
<sequence length="205" mass="24284">MSLERRFLELISKYSTDSVYNQSLWDLIVEKYSDSSRHYHDLTHLENMFYHLEPVQSQVDDLDCLSFTIFYHDIIYKATTSDNEHKSANFLEKTLGKTNFADIAHCKCQIEATKNHELSGNADTNILLDLDLSILGARQQDYECYTTNVRKEFKIYPDFMYRRGRAKFLKAMLGKQNIYKTKFFIERFESKARENLKRELEILNS</sequence>
<protein>
    <recommendedName>
        <fullName evidence="3">N-methyl-D-aspartate receptor NMDAR2C subunit</fullName>
    </recommendedName>
</protein>
<dbReference type="SUPFAM" id="SSF109604">
    <property type="entry name" value="HD-domain/PDEase-like"/>
    <property type="match status" value="1"/>
</dbReference>
<organism evidence="1 2">
    <name type="scientific">Nonlabens spongiae</name>
    <dbReference type="NCBI Taxonomy" id="331648"/>
    <lineage>
        <taxon>Bacteria</taxon>
        <taxon>Pseudomonadati</taxon>
        <taxon>Bacteroidota</taxon>
        <taxon>Flavobacteriia</taxon>
        <taxon>Flavobacteriales</taxon>
        <taxon>Flavobacteriaceae</taxon>
        <taxon>Nonlabens</taxon>
    </lineage>
</organism>
<reference evidence="1 2" key="1">
    <citation type="submission" date="2016-11" db="EMBL/GenBank/DDBJ databases">
        <title>Trade-off between light-utilization and light-protection in marine flavobacteria.</title>
        <authorList>
            <person name="Kumagai Y."/>
        </authorList>
    </citation>
    <scope>NUCLEOTIDE SEQUENCE [LARGE SCALE GENOMIC DNA]</scope>
    <source>
        <strain evidence="1 2">JCM 13191</strain>
    </source>
</reference>
<name>A0A1W6MLD7_9FLAO</name>
<gene>
    <name evidence="1" type="ORF">BST97_10530</name>
</gene>
<dbReference type="AlphaFoldDB" id="A0A1W6MLD7"/>
<dbReference type="EMBL" id="CP019344">
    <property type="protein sequence ID" value="ARN78387.1"/>
    <property type="molecule type" value="Genomic_DNA"/>
</dbReference>
<evidence type="ECO:0000313" key="1">
    <source>
        <dbReference type="EMBL" id="ARN78387.1"/>
    </source>
</evidence>
<dbReference type="OrthoDB" id="9808993at2"/>
<evidence type="ECO:0000313" key="2">
    <source>
        <dbReference type="Proteomes" id="UP000193431"/>
    </source>
</evidence>
<keyword evidence="2" id="KW-1185">Reference proteome</keyword>
<dbReference type="STRING" id="331648.BST97_10530"/>